<evidence type="ECO:0000313" key="2">
    <source>
        <dbReference type="Proteomes" id="UP001497382"/>
    </source>
</evidence>
<name>A0AAV1YQ42_9ARAC</name>
<reference evidence="1 2" key="1">
    <citation type="submission" date="2024-04" db="EMBL/GenBank/DDBJ databases">
        <authorList>
            <person name="Rising A."/>
            <person name="Reimegard J."/>
            <person name="Sonavane S."/>
            <person name="Akerstrom W."/>
            <person name="Nylinder S."/>
            <person name="Hedman E."/>
            <person name="Kallberg Y."/>
        </authorList>
    </citation>
    <scope>NUCLEOTIDE SEQUENCE [LARGE SCALE GENOMIC DNA]</scope>
</reference>
<proteinExistence type="predicted"/>
<dbReference type="AlphaFoldDB" id="A0AAV1YQ42"/>
<keyword evidence="2" id="KW-1185">Reference proteome</keyword>
<sequence>MIIYIYIYILHSQAGLKEFPCVNKVTKPDMKTTKLQRLIFSIGKRTFRRLEVCLRTMELVPENLT</sequence>
<dbReference type="Proteomes" id="UP001497382">
    <property type="component" value="Unassembled WGS sequence"/>
</dbReference>
<protein>
    <submittedName>
        <fullName evidence="1">Uncharacterized protein</fullName>
    </submittedName>
</protein>
<comment type="caution">
    <text evidence="1">The sequence shown here is derived from an EMBL/GenBank/DDBJ whole genome shotgun (WGS) entry which is preliminary data.</text>
</comment>
<organism evidence="1 2">
    <name type="scientific">Larinioides sclopetarius</name>
    <dbReference type="NCBI Taxonomy" id="280406"/>
    <lineage>
        <taxon>Eukaryota</taxon>
        <taxon>Metazoa</taxon>
        <taxon>Ecdysozoa</taxon>
        <taxon>Arthropoda</taxon>
        <taxon>Chelicerata</taxon>
        <taxon>Arachnida</taxon>
        <taxon>Araneae</taxon>
        <taxon>Araneomorphae</taxon>
        <taxon>Entelegynae</taxon>
        <taxon>Araneoidea</taxon>
        <taxon>Araneidae</taxon>
        <taxon>Larinioides</taxon>
    </lineage>
</organism>
<evidence type="ECO:0000313" key="1">
    <source>
        <dbReference type="EMBL" id="CAL1260810.1"/>
    </source>
</evidence>
<gene>
    <name evidence="1" type="ORF">LARSCL_LOCUS52</name>
</gene>
<dbReference type="EMBL" id="CAXIEN010000001">
    <property type="protein sequence ID" value="CAL1260810.1"/>
    <property type="molecule type" value="Genomic_DNA"/>
</dbReference>
<accession>A0AAV1YQ42</accession>